<sequence>MERAMSEVSLRDRIRNEEIRGRTRVTDIAQRKAEVETGGAHSSENRWALGFQCAGTATPHRNEEIRGRTRVTDIAQRKAEVETGGAHSSENRWALGFQCAGTATPHR</sequence>
<accession>A0A8S4R2E4</accession>
<evidence type="ECO:0000313" key="2">
    <source>
        <dbReference type="Proteomes" id="UP000838756"/>
    </source>
</evidence>
<protein>
    <submittedName>
        <fullName evidence="1">Jg16365 protein</fullName>
    </submittedName>
</protein>
<comment type="caution">
    <text evidence="1">The sequence shown here is derived from an EMBL/GenBank/DDBJ whole genome shotgun (WGS) entry which is preliminary data.</text>
</comment>
<name>A0A8S4R2E4_9NEOP</name>
<organism evidence="1 2">
    <name type="scientific">Pararge aegeria aegeria</name>
    <dbReference type="NCBI Taxonomy" id="348720"/>
    <lineage>
        <taxon>Eukaryota</taxon>
        <taxon>Metazoa</taxon>
        <taxon>Ecdysozoa</taxon>
        <taxon>Arthropoda</taxon>
        <taxon>Hexapoda</taxon>
        <taxon>Insecta</taxon>
        <taxon>Pterygota</taxon>
        <taxon>Neoptera</taxon>
        <taxon>Endopterygota</taxon>
        <taxon>Lepidoptera</taxon>
        <taxon>Glossata</taxon>
        <taxon>Ditrysia</taxon>
        <taxon>Papilionoidea</taxon>
        <taxon>Nymphalidae</taxon>
        <taxon>Satyrinae</taxon>
        <taxon>Satyrini</taxon>
        <taxon>Parargina</taxon>
        <taxon>Pararge</taxon>
    </lineage>
</organism>
<dbReference type="AlphaFoldDB" id="A0A8S4R2E4"/>
<gene>
    <name evidence="1" type="primary">jg16365</name>
    <name evidence="1" type="ORF">PAEG_LOCUS7303</name>
</gene>
<evidence type="ECO:0000313" key="1">
    <source>
        <dbReference type="EMBL" id="CAH2226608.1"/>
    </source>
</evidence>
<proteinExistence type="predicted"/>
<dbReference type="Proteomes" id="UP000838756">
    <property type="component" value="Unassembled WGS sequence"/>
</dbReference>
<dbReference type="EMBL" id="CAKXAJ010021664">
    <property type="protein sequence ID" value="CAH2226608.1"/>
    <property type="molecule type" value="Genomic_DNA"/>
</dbReference>
<keyword evidence="2" id="KW-1185">Reference proteome</keyword>
<reference evidence="1" key="1">
    <citation type="submission" date="2022-03" db="EMBL/GenBank/DDBJ databases">
        <authorList>
            <person name="Lindestad O."/>
        </authorList>
    </citation>
    <scope>NUCLEOTIDE SEQUENCE</scope>
</reference>